<proteinExistence type="inferred from homology"/>
<protein>
    <recommendedName>
        <fullName evidence="15">DNA primase</fullName>
        <ecNumber evidence="15">2.7.7.-</ecNumber>
    </recommendedName>
</protein>
<evidence type="ECO:0000256" key="1">
    <source>
        <dbReference type="ARBA" id="ARBA00004123"/>
    </source>
</evidence>
<feature type="compositionally biased region" description="Basic and acidic residues" evidence="16">
    <location>
        <begin position="2219"/>
        <end position="2236"/>
    </location>
</feature>
<dbReference type="PROSITE" id="PS50177">
    <property type="entry name" value="NTF2_DOMAIN"/>
    <property type="match status" value="1"/>
</dbReference>
<gene>
    <name evidence="20" type="ORF">E3P86_01250</name>
</gene>
<evidence type="ECO:0000256" key="9">
    <source>
        <dbReference type="ARBA" id="ARBA00022833"/>
    </source>
</evidence>
<dbReference type="SUPFAM" id="SSF51695">
    <property type="entry name" value="PLC-like phosphodiesterases"/>
    <property type="match status" value="1"/>
</dbReference>
<feature type="compositionally biased region" description="Basic and acidic residues" evidence="16">
    <location>
        <begin position="1504"/>
        <end position="1523"/>
    </location>
</feature>
<dbReference type="PROSITE" id="PS50102">
    <property type="entry name" value="RRM"/>
    <property type="match status" value="1"/>
</dbReference>
<dbReference type="Pfam" id="PF12796">
    <property type="entry name" value="Ank_2"/>
    <property type="match status" value="2"/>
</dbReference>
<dbReference type="SUPFAM" id="SSF54928">
    <property type="entry name" value="RNA-binding domain, RBD"/>
    <property type="match status" value="1"/>
</dbReference>
<comment type="caution">
    <text evidence="20">The sequence shown here is derived from an EMBL/GenBank/DDBJ whole genome shotgun (WGS) entry which is preliminary data.</text>
</comment>
<keyword evidence="3 15" id="KW-0240">DNA-directed RNA polymerase</keyword>
<evidence type="ECO:0000256" key="13">
    <source>
        <dbReference type="PROSITE-ProRule" id="PRU00023"/>
    </source>
</evidence>
<dbReference type="Gene3D" id="3.10.450.50">
    <property type="match status" value="1"/>
</dbReference>
<feature type="compositionally biased region" description="Basic and acidic residues" evidence="16">
    <location>
        <begin position="615"/>
        <end position="632"/>
    </location>
</feature>
<keyword evidence="8" id="KW-0479">Metal-binding</keyword>
<evidence type="ECO:0000256" key="6">
    <source>
        <dbReference type="ARBA" id="ARBA00022695"/>
    </source>
</evidence>
<evidence type="ECO:0000256" key="7">
    <source>
        <dbReference type="ARBA" id="ARBA00022705"/>
    </source>
</evidence>
<feature type="compositionally biased region" description="Low complexity" evidence="16">
    <location>
        <begin position="2416"/>
        <end position="2437"/>
    </location>
</feature>
<feature type="repeat" description="ANK" evidence="13">
    <location>
        <begin position="1056"/>
        <end position="1088"/>
    </location>
</feature>
<dbReference type="PANTHER" id="PTHR10536">
    <property type="entry name" value="DNA PRIMASE SMALL SUBUNIT"/>
    <property type="match status" value="1"/>
</dbReference>
<feature type="compositionally biased region" description="Basic residues" evidence="16">
    <location>
        <begin position="800"/>
        <end position="813"/>
    </location>
</feature>
<dbReference type="InterPro" id="IPR017946">
    <property type="entry name" value="PLC-like_Pdiesterase_TIM-brl"/>
</dbReference>
<dbReference type="InterPro" id="IPR002075">
    <property type="entry name" value="NTF2_dom"/>
</dbReference>
<dbReference type="Gene3D" id="3.30.70.330">
    <property type="match status" value="1"/>
</dbReference>
<keyword evidence="9" id="KW-0862">Zinc</keyword>
<feature type="domain" description="NTF2" evidence="18">
    <location>
        <begin position="452"/>
        <end position="568"/>
    </location>
</feature>
<feature type="region of interest" description="Disordered" evidence="16">
    <location>
        <begin position="577"/>
        <end position="712"/>
    </location>
</feature>
<feature type="region of interest" description="Disordered" evidence="16">
    <location>
        <begin position="2096"/>
        <end position="2123"/>
    </location>
</feature>
<dbReference type="CDD" id="cd00780">
    <property type="entry name" value="NTF2"/>
    <property type="match status" value="1"/>
</dbReference>
<dbReference type="Gene3D" id="3.90.920.10">
    <property type="entry name" value="DNA primase, PRIM domain"/>
    <property type="match status" value="1"/>
</dbReference>
<dbReference type="SMART" id="SM00248">
    <property type="entry name" value="ANK"/>
    <property type="match status" value="7"/>
</dbReference>
<feature type="repeat" description="ANK" evidence="13">
    <location>
        <begin position="1224"/>
        <end position="1256"/>
    </location>
</feature>
<dbReference type="GO" id="GO:0046872">
    <property type="term" value="F:metal ion binding"/>
    <property type="evidence" value="ECO:0007669"/>
    <property type="project" value="UniProtKB-KW"/>
</dbReference>
<dbReference type="InterPro" id="IPR032710">
    <property type="entry name" value="NTF2-like_dom_sf"/>
</dbReference>
<evidence type="ECO:0000259" key="18">
    <source>
        <dbReference type="PROSITE" id="PS50177"/>
    </source>
</evidence>
<dbReference type="Pfam" id="PF00076">
    <property type="entry name" value="RRM_1"/>
    <property type="match status" value="1"/>
</dbReference>
<dbReference type="EC" id="2.7.7.-" evidence="15"/>
<dbReference type="Proteomes" id="UP000310689">
    <property type="component" value="Unassembled WGS sequence"/>
</dbReference>
<evidence type="ECO:0000256" key="14">
    <source>
        <dbReference type="PROSITE-ProRule" id="PRU00176"/>
    </source>
</evidence>
<dbReference type="InterPro" id="IPR002110">
    <property type="entry name" value="Ankyrin_rpt"/>
</dbReference>
<keyword evidence="6" id="KW-0548">Nucleotidyltransferase</keyword>
<dbReference type="GO" id="GO:0006269">
    <property type="term" value="P:DNA replication, synthesis of primer"/>
    <property type="evidence" value="ECO:0007669"/>
    <property type="project" value="UniProtKB-KW"/>
</dbReference>
<evidence type="ECO:0000256" key="12">
    <source>
        <dbReference type="ARBA" id="ARBA00023242"/>
    </source>
</evidence>
<feature type="compositionally biased region" description="Low complexity" evidence="16">
    <location>
        <begin position="633"/>
        <end position="645"/>
    </location>
</feature>
<keyword evidence="12" id="KW-0539">Nucleus</keyword>
<feature type="region of interest" description="Disordered" evidence="16">
    <location>
        <begin position="2170"/>
        <end position="2451"/>
    </location>
</feature>
<dbReference type="Pfam" id="PF01896">
    <property type="entry name" value="DNA_primase_S"/>
    <property type="match status" value="1"/>
</dbReference>
<dbReference type="GO" id="GO:0005658">
    <property type="term" value="C:alpha DNA polymerase:primase complex"/>
    <property type="evidence" value="ECO:0007669"/>
    <property type="project" value="UniProtKB-ARBA"/>
</dbReference>
<evidence type="ECO:0000313" key="20">
    <source>
        <dbReference type="EMBL" id="TIB39168.1"/>
    </source>
</evidence>
<accession>A0A4T0J9M2</accession>
<name>A0A4T0J9M2_WALIC</name>
<feature type="domain" description="RRM" evidence="17">
    <location>
        <begin position="719"/>
        <end position="800"/>
    </location>
</feature>
<dbReference type="SUPFAM" id="SSF54427">
    <property type="entry name" value="NTF2-like"/>
    <property type="match status" value="1"/>
</dbReference>
<evidence type="ECO:0000256" key="2">
    <source>
        <dbReference type="ARBA" id="ARBA00009762"/>
    </source>
</evidence>
<dbReference type="GO" id="GO:0008081">
    <property type="term" value="F:phosphoric diester hydrolase activity"/>
    <property type="evidence" value="ECO:0007669"/>
    <property type="project" value="InterPro"/>
</dbReference>
<organism evidence="20 21">
    <name type="scientific">Wallemia ichthyophaga</name>
    <dbReference type="NCBI Taxonomy" id="245174"/>
    <lineage>
        <taxon>Eukaryota</taxon>
        <taxon>Fungi</taxon>
        <taxon>Dikarya</taxon>
        <taxon>Basidiomycota</taxon>
        <taxon>Wallemiomycotina</taxon>
        <taxon>Wallemiomycetes</taxon>
        <taxon>Wallemiales</taxon>
        <taxon>Wallemiaceae</taxon>
        <taxon>Wallemia</taxon>
    </lineage>
</organism>
<evidence type="ECO:0000256" key="10">
    <source>
        <dbReference type="ARBA" id="ARBA00022884"/>
    </source>
</evidence>
<dbReference type="PROSITE" id="PS51382">
    <property type="entry name" value="SPX"/>
    <property type="match status" value="1"/>
</dbReference>
<keyword evidence="4 15" id="KW-0639">Primosome</keyword>
<dbReference type="Pfam" id="PF02136">
    <property type="entry name" value="NTF2"/>
    <property type="match status" value="1"/>
</dbReference>
<dbReference type="Pfam" id="PF25329">
    <property type="entry name" value="C2_GDE1"/>
    <property type="match status" value="1"/>
</dbReference>
<feature type="compositionally biased region" description="Polar residues" evidence="16">
    <location>
        <begin position="2254"/>
        <end position="2278"/>
    </location>
</feature>
<evidence type="ECO:0000256" key="5">
    <source>
        <dbReference type="ARBA" id="ARBA00022679"/>
    </source>
</evidence>
<dbReference type="CDD" id="cd04860">
    <property type="entry name" value="AE_Prim_S"/>
    <property type="match status" value="1"/>
</dbReference>
<comment type="similarity">
    <text evidence="2 15">Belongs to the eukaryotic-type primase small subunit family.</text>
</comment>
<dbReference type="InterPro" id="IPR000504">
    <property type="entry name" value="RRM_dom"/>
</dbReference>
<dbReference type="PROSITE" id="PS50088">
    <property type="entry name" value="ANK_REPEAT"/>
    <property type="match status" value="2"/>
</dbReference>
<evidence type="ECO:0000256" key="16">
    <source>
        <dbReference type="SAM" id="MobiDB-lite"/>
    </source>
</evidence>
<evidence type="ECO:0000256" key="3">
    <source>
        <dbReference type="ARBA" id="ARBA00022478"/>
    </source>
</evidence>
<evidence type="ECO:0000259" key="19">
    <source>
        <dbReference type="PROSITE" id="PS51382"/>
    </source>
</evidence>
<dbReference type="NCBIfam" id="TIGR00335">
    <property type="entry name" value="primase_sml"/>
    <property type="match status" value="1"/>
</dbReference>
<dbReference type="SUPFAM" id="SSF56747">
    <property type="entry name" value="Prim-pol domain"/>
    <property type="match status" value="1"/>
</dbReference>
<dbReference type="Gene3D" id="3.20.20.190">
    <property type="entry name" value="Phosphatidylinositol (PI) phosphodiesterase"/>
    <property type="match status" value="1"/>
</dbReference>
<dbReference type="InterPro" id="IPR014052">
    <property type="entry name" value="DNA_primase_ssu_euk/arc"/>
</dbReference>
<dbReference type="InterPro" id="IPR025151">
    <property type="entry name" value="ELYS_dom"/>
</dbReference>
<keyword evidence="7 15" id="KW-0235">DNA replication</keyword>
<feature type="region of interest" description="Disordered" evidence="16">
    <location>
        <begin position="796"/>
        <end position="844"/>
    </location>
</feature>
<feature type="domain" description="SPX" evidence="19">
    <location>
        <begin position="741"/>
        <end position="947"/>
    </location>
</feature>
<dbReference type="GO" id="GO:0006629">
    <property type="term" value="P:lipid metabolic process"/>
    <property type="evidence" value="ECO:0007669"/>
    <property type="project" value="InterPro"/>
</dbReference>
<dbReference type="EMBL" id="SPOI01000039">
    <property type="protein sequence ID" value="TIB39168.1"/>
    <property type="molecule type" value="Genomic_DNA"/>
</dbReference>
<keyword evidence="13" id="KW-0040">ANK repeat</keyword>
<keyword evidence="5 15" id="KW-0808">Transferase</keyword>
<comment type="subcellular location">
    <subcellularLocation>
        <location evidence="1">Nucleus</location>
    </subcellularLocation>
</comment>
<sequence>MNSSDLSHLDDASNPHVTRAYYERLYPFKQMYQFYNGDIVPTRQFTNREFAFTVKDDIYLRYLSFSTWDDWKKETLRLNPSRFEIGAVYTARPRDKKSLAPSAFKTKERELVFDIDMTDYDDIRTCAAGKDICQQCWGFVVAAMRVLDTVLRQDFGYKHLLWVFSGRRGIHCWVSDPAARALTDEQRKALVGYIEVVRGGAHQAKKVHISQNLPKGAPWHPALTRSYEDLQACFKDTVLEQQDAFRDDAGWRTLLTLLPDPVIAKELTDRWTAQPGLNSHRKFDMVRASIKKSNVADHIWNSALREVVLQYVYPRIDTEVSKHQNHLLKAPFCIHPGTGKVCVPVDVSHAEDFDPSRVPTIGQLLRELESLPAVAGADTALDWSKTSLAPYITMLEKESEQIMAETRRVKREANSHINEIDYSSQHHKMNKMSNTQGNQGTQSTHAEQTAEVGWQFVTQYYNFVNSKPDSLHYFYNQDSTLIHGYEDGDERTCFGQKDINARVAEIGFENCKVFVHSLDSQSSANGGILVQVVGEMSNRNGPWRKFAQTFFLAKQQSGYFVLNDIFRYLRDDDEVDEDKQVEESNDVGSYPIQSPKAASPAPAAIASPTPPAEPVDDRSEKVDDKLDDRKDVAATAATSSVHSAVQSPERAANAPKTWANLAAANSKKWGQLSQDKTSPSPSLQPATASSTVTSPRTTRADPAKPPTPAQQNVQSVSHALCFVKNVTDQVQEPELRSILQAKFGLIRDVDVVRNKACAFVQFDKIESAKKAIIASHSKEQGGEGGVKIAAQTVQLESRKEKAKNKQQQRKNTGRPRDAGSLSIGIRPGASSGSTSNNISNSISSNTSISMEDYRSSFFFKLERELEKINGFYLAKESELKIRIQILIDKKRHSKRSSHVALDEGFQHLERQLVALQAYVDINATGFRKILKKWDKRSKSNTKELYLARQVDVQPVFNREVLAELSNVVATNLIDFENAQDPDQHTENMSIDSYSDVENMVIKLLKKGNTAGLMSLLQNHKGLRLTWECLVYAAREDEMDALTQLAQIEWSYVDDINNRTCLHKAAIVGNLALVRLALQHAVDPSSLDIFGRNSIHYAALNGHDVVLDHLLHLNSIDSRRADYDGYTPSLYTIVNGHDECLRLLVSQLSSPAPSSLHPLCLAAQYGHQSIVRTLLQLSKDDIGPNAEGLFAHHLAARGGHADICRLLAKEGGEKQGGLHIQDKYSAWTPLMHAADGGHLECVNVLLSFGCDEWVVDENDNTAVFYAAWNGHMECVDALMRAKVASGEDARVVAGSTAKTEVSDIEQQRQGGDMDEIPTLALPPPMMPLRIYGHNYLLKRSLLKVVLPPLPIRLSENGSGDELRWSSLKLIVMQKPDTLNAPHHLILPLQKQSGESHTHTHTHTHTHSHTEFTFQMEDGREHSLDFAIYPGFGSVVMGRAVALPEVLMRPCVQRHTLAMLDSRLHTVGRIAFSTFLVTPYAGLEAESANVNAYWKSTTNVSGAHAHTHEKEKEKADKAGTGKRDSPMLSPNYQSGDNDNDNDGDGQGDGGATVITSSSLPDTFARVRVCSSKDGRAVVAQADNLSLLLPLALPGAQVKDFSLNDLCTLAREYQVDAEGMGSEAKLTALEELLRILDTKTHILLDIHNETAGNTNKLVDDILNHSYRTASSSTRHIAFVTADTEIAVCLQWKQPHFPVFLGLGCNGSVKEAVKLIRANNLLGMFVDGRLLSKVPKLVDAVRETGSMVVADEADGAGESVAVDGVDGVARRKTFNCMTTFGVANRKQSQFKPNDSLHVPADGFIYAVMMDCGLSKHELPFSNHVDLHSFNRETEQKRVSRSVRDVILAYAIPSLYSQVSNNVKTTADALRALDGGNYTTAIGLVNSPGFLHTQISLTKHSDKLMSVLHTQPATDTQLTRSSRVIAFVRTSKDSQSILSNAASQRTYVNALATKSVSAAINYINVLSSDTTSVNSLSRRTLLEEVLSVSLLPHPVARLVDQLSKLSLSDSDVDVIRSFAAGTSLLTSPNVSPSSIAAAHDLLLVRYIQAGQIPDAIKLNKGALSVVLSHGIGSVKRGQLIAEAWSVLPRVQKDLVEREIGGVDEVEGASEEKKTEDERVRDHENGHDDEDIMVEQEAVEKSDTKQIGSWIDLRLEQENKAPGTPFAPLQRKAAAPAPLPLPQSPLSGPPKFSTPTAPASTPLRNVQSKHKVAESPFAQLLGKSIAKEKERKEKDIGERGEVLNRSAFEIPSVTEIAERSLSTPAKHSPLSTSASKGASRSAQRIRTPEIGNESKDKITDLPDVNALQSVRKTRSVMPTPKKEREMDMEQDDDDVDVPGSYPYTPQPVKQQPRRNLRSTTLRSSNRRSSLKRNSDDVQMDESDDDDIALPGSYVPTPQPARGRGRTSTGAPKRTTRRTSNLGGDSAGASGNSTANSNANATAAPSKRQTRSSSRLNN</sequence>
<keyword evidence="11" id="KW-0804">Transcription</keyword>
<dbReference type="GO" id="GO:0003723">
    <property type="term" value="F:RNA binding"/>
    <property type="evidence" value="ECO:0007669"/>
    <property type="project" value="UniProtKB-UniRule"/>
</dbReference>
<keyword evidence="10 14" id="KW-0694">RNA-binding</keyword>
<feature type="compositionally biased region" description="Polar residues" evidence="16">
    <location>
        <begin position="671"/>
        <end position="697"/>
    </location>
</feature>
<feature type="compositionally biased region" description="Acidic residues" evidence="16">
    <location>
        <begin position="2371"/>
        <end position="2381"/>
    </location>
</feature>
<feature type="compositionally biased region" description="Polar residues" evidence="16">
    <location>
        <begin position="2187"/>
        <end position="2200"/>
    </location>
</feature>
<evidence type="ECO:0000256" key="15">
    <source>
        <dbReference type="RuleBase" id="RU003514"/>
    </source>
</evidence>
<evidence type="ECO:0000256" key="4">
    <source>
        <dbReference type="ARBA" id="ARBA00022515"/>
    </source>
</evidence>
<dbReference type="InterPro" id="IPR035979">
    <property type="entry name" value="RBD_domain_sf"/>
</dbReference>
<evidence type="ECO:0000256" key="8">
    <source>
        <dbReference type="ARBA" id="ARBA00022723"/>
    </source>
</evidence>
<feature type="region of interest" description="Disordered" evidence="16">
    <location>
        <begin position="1499"/>
        <end position="1554"/>
    </location>
</feature>
<reference evidence="20 21" key="1">
    <citation type="submission" date="2019-03" db="EMBL/GenBank/DDBJ databases">
        <title>Sequencing 23 genomes of Wallemia ichthyophaga.</title>
        <authorList>
            <person name="Gostincar C."/>
        </authorList>
    </citation>
    <scope>NUCLEOTIDE SEQUENCE [LARGE SCALE GENOMIC DNA]</scope>
    <source>
        <strain evidence="20 21">EXF-6200</strain>
    </source>
</reference>
<dbReference type="InterPro" id="IPR012677">
    <property type="entry name" value="Nucleotide-bd_a/b_plait_sf"/>
</dbReference>
<evidence type="ECO:0000256" key="11">
    <source>
        <dbReference type="ARBA" id="ARBA00023163"/>
    </source>
</evidence>
<feature type="compositionally biased region" description="Low complexity" evidence="16">
    <location>
        <begin position="594"/>
        <end position="607"/>
    </location>
</feature>
<feature type="compositionally biased region" description="Basic and acidic residues" evidence="16">
    <location>
        <begin position="2104"/>
        <end position="2120"/>
    </location>
</feature>
<dbReference type="Pfam" id="PF03105">
    <property type="entry name" value="SPX"/>
    <property type="match status" value="1"/>
</dbReference>
<dbReference type="SMART" id="SM00360">
    <property type="entry name" value="RRM"/>
    <property type="match status" value="1"/>
</dbReference>
<evidence type="ECO:0000313" key="21">
    <source>
        <dbReference type="Proteomes" id="UP000310689"/>
    </source>
</evidence>
<dbReference type="InterPro" id="IPR036770">
    <property type="entry name" value="Ankyrin_rpt-contain_sf"/>
</dbReference>
<dbReference type="PROSITE" id="PS50297">
    <property type="entry name" value="ANK_REP_REGION"/>
    <property type="match status" value="1"/>
</dbReference>
<dbReference type="InterPro" id="IPR018222">
    <property type="entry name" value="Nuclear_transport_factor_2_euk"/>
</dbReference>
<dbReference type="Pfam" id="PF13934">
    <property type="entry name" value="ELYS"/>
    <property type="match status" value="1"/>
</dbReference>
<dbReference type="GO" id="GO:0005737">
    <property type="term" value="C:cytoplasm"/>
    <property type="evidence" value="ECO:0007669"/>
    <property type="project" value="UniProtKB-ARBA"/>
</dbReference>
<dbReference type="FunFam" id="3.10.450.50:FF:000003">
    <property type="entry name" value="Nuclear transport factor 2 family protein"/>
    <property type="match status" value="1"/>
</dbReference>
<dbReference type="SUPFAM" id="SSF48403">
    <property type="entry name" value="Ankyrin repeat"/>
    <property type="match status" value="1"/>
</dbReference>
<dbReference type="FunFam" id="3.90.920.10:FF:000003">
    <property type="entry name" value="DNA primase"/>
    <property type="match status" value="1"/>
</dbReference>
<dbReference type="InterPro" id="IPR057506">
    <property type="entry name" value="C2_GPCPD1"/>
</dbReference>
<dbReference type="InterPro" id="IPR002755">
    <property type="entry name" value="DNA_primase_S"/>
</dbReference>
<evidence type="ECO:0000259" key="17">
    <source>
        <dbReference type="PROSITE" id="PS50102"/>
    </source>
</evidence>
<dbReference type="Gene3D" id="1.25.40.20">
    <property type="entry name" value="Ankyrin repeat-containing domain"/>
    <property type="match status" value="2"/>
</dbReference>
<dbReference type="CDD" id="cd14483">
    <property type="entry name" value="SPX_PHO81_NUC-2_like"/>
    <property type="match status" value="1"/>
</dbReference>
<dbReference type="InterPro" id="IPR004331">
    <property type="entry name" value="SPX_dom"/>
</dbReference>
<dbReference type="GO" id="GO:0003899">
    <property type="term" value="F:DNA-directed RNA polymerase activity"/>
    <property type="evidence" value="ECO:0007669"/>
    <property type="project" value="InterPro"/>
</dbReference>
<feature type="compositionally biased region" description="Low complexity" evidence="16">
    <location>
        <begin position="830"/>
        <end position="844"/>
    </location>
</feature>
<dbReference type="CDD" id="cd00590">
    <property type="entry name" value="RRM_SF"/>
    <property type="match status" value="1"/>
</dbReference>